<dbReference type="KEGG" id="fae:FAES_4950"/>
<dbReference type="PRINTS" id="PR00038">
    <property type="entry name" value="HTHLUXR"/>
</dbReference>
<dbReference type="PANTHER" id="PTHR43214:SF43">
    <property type="entry name" value="TWO-COMPONENT RESPONSE REGULATOR"/>
    <property type="match status" value="1"/>
</dbReference>
<feature type="modified residue" description="4-aspartylphosphate" evidence="3">
    <location>
        <position position="59"/>
    </location>
</feature>
<organism evidence="6 7">
    <name type="scientific">Fibrella aestuarina BUZ 2</name>
    <dbReference type="NCBI Taxonomy" id="1166018"/>
    <lineage>
        <taxon>Bacteria</taxon>
        <taxon>Pseudomonadati</taxon>
        <taxon>Bacteroidota</taxon>
        <taxon>Cytophagia</taxon>
        <taxon>Cytophagales</taxon>
        <taxon>Spirosomataceae</taxon>
        <taxon>Fibrella</taxon>
    </lineage>
</organism>
<protein>
    <submittedName>
        <fullName evidence="6">Response regulator uvrY</fullName>
    </submittedName>
</protein>
<dbReference type="PROSITE" id="PS50110">
    <property type="entry name" value="RESPONSE_REGULATORY"/>
    <property type="match status" value="1"/>
</dbReference>
<keyword evidence="1 3" id="KW-0597">Phosphoprotein</keyword>
<evidence type="ECO:0000259" key="5">
    <source>
        <dbReference type="PROSITE" id="PS50110"/>
    </source>
</evidence>
<dbReference type="InterPro" id="IPR016032">
    <property type="entry name" value="Sig_transdc_resp-reg_C-effctor"/>
</dbReference>
<dbReference type="SMART" id="SM00421">
    <property type="entry name" value="HTH_LUXR"/>
    <property type="match status" value="1"/>
</dbReference>
<evidence type="ECO:0000256" key="1">
    <source>
        <dbReference type="ARBA" id="ARBA00022553"/>
    </source>
</evidence>
<feature type="domain" description="HTH luxR-type" evidence="4">
    <location>
        <begin position="152"/>
        <end position="217"/>
    </location>
</feature>
<sequence>MSNPIHVAIADDQVLFRKGMIGIVDSFDGMHISLEADNGRSLLDGLATASPLPDVVLLDLSMPELNGVETTKLIHKQYSGVKIIILSVYSEDRFVTHLMDLGVNAYLFKNVEPEEVERAIRDVVEKEFYFNEAFLRAMKNRMATRKPRRVLTEAAPATLTPREIDVLGLICKQLTAPEIADQLCLSIRTVDGHRANLLEKTGSRNTAGLVLYAIKNSLIDPSELLS</sequence>
<dbReference type="InterPro" id="IPR001789">
    <property type="entry name" value="Sig_transdc_resp-reg_receiver"/>
</dbReference>
<dbReference type="GO" id="GO:0006355">
    <property type="term" value="P:regulation of DNA-templated transcription"/>
    <property type="evidence" value="ECO:0007669"/>
    <property type="project" value="InterPro"/>
</dbReference>
<dbReference type="Proteomes" id="UP000011058">
    <property type="component" value="Chromosome"/>
</dbReference>
<dbReference type="RefSeq" id="WP_015334048.1">
    <property type="nucleotide sequence ID" value="NC_020054.1"/>
</dbReference>
<dbReference type="PROSITE" id="PS50043">
    <property type="entry name" value="HTH_LUXR_2"/>
    <property type="match status" value="1"/>
</dbReference>
<dbReference type="Gene3D" id="3.40.50.2300">
    <property type="match status" value="1"/>
</dbReference>
<dbReference type="Pfam" id="PF00072">
    <property type="entry name" value="Response_reg"/>
    <property type="match status" value="1"/>
</dbReference>
<evidence type="ECO:0000256" key="2">
    <source>
        <dbReference type="ARBA" id="ARBA00023125"/>
    </source>
</evidence>
<gene>
    <name evidence="6" type="ORF">FAES_4950</name>
</gene>
<dbReference type="OrthoDB" id="9797341at2"/>
<evidence type="ECO:0000313" key="7">
    <source>
        <dbReference type="Proteomes" id="UP000011058"/>
    </source>
</evidence>
<dbReference type="GO" id="GO:0000160">
    <property type="term" value="P:phosphorelay signal transduction system"/>
    <property type="evidence" value="ECO:0007669"/>
    <property type="project" value="InterPro"/>
</dbReference>
<dbReference type="CDD" id="cd17535">
    <property type="entry name" value="REC_NarL-like"/>
    <property type="match status" value="1"/>
</dbReference>
<dbReference type="InterPro" id="IPR011006">
    <property type="entry name" value="CheY-like_superfamily"/>
</dbReference>
<dbReference type="SMART" id="SM00448">
    <property type="entry name" value="REC"/>
    <property type="match status" value="1"/>
</dbReference>
<dbReference type="PATRIC" id="fig|1166018.3.peg.1922"/>
<dbReference type="PANTHER" id="PTHR43214">
    <property type="entry name" value="TWO-COMPONENT RESPONSE REGULATOR"/>
    <property type="match status" value="1"/>
</dbReference>
<dbReference type="AlphaFoldDB" id="I0KFP6"/>
<keyword evidence="7" id="KW-1185">Reference proteome</keyword>
<keyword evidence="2" id="KW-0238">DNA-binding</keyword>
<dbReference type="eggNOG" id="COG2197">
    <property type="taxonomic scope" value="Bacteria"/>
</dbReference>
<reference evidence="6 7" key="1">
    <citation type="journal article" date="2012" name="J. Bacteriol.">
        <title>Genome Sequence of Fibrella aestuarina BUZ 2T, a Filamentous Marine Bacterium.</title>
        <authorList>
            <person name="Filippini M."/>
            <person name="Qi W."/>
            <person name="Blom J."/>
            <person name="Goesmann A."/>
            <person name="Smits T.H."/>
            <person name="Bagheri H.C."/>
        </authorList>
    </citation>
    <scope>NUCLEOTIDE SEQUENCE [LARGE SCALE GENOMIC DNA]</scope>
    <source>
        <strain evidence="7">BUZ 2T</strain>
    </source>
</reference>
<feature type="domain" description="Response regulatory" evidence="5">
    <location>
        <begin position="6"/>
        <end position="124"/>
    </location>
</feature>
<dbReference type="InterPro" id="IPR039420">
    <property type="entry name" value="WalR-like"/>
</dbReference>
<proteinExistence type="predicted"/>
<name>I0KFP6_9BACT</name>
<dbReference type="GO" id="GO:0003677">
    <property type="term" value="F:DNA binding"/>
    <property type="evidence" value="ECO:0007669"/>
    <property type="project" value="UniProtKB-KW"/>
</dbReference>
<dbReference type="SUPFAM" id="SSF46894">
    <property type="entry name" value="C-terminal effector domain of the bipartite response regulators"/>
    <property type="match status" value="1"/>
</dbReference>
<accession>I0KFP6</accession>
<dbReference type="Pfam" id="PF00196">
    <property type="entry name" value="GerE"/>
    <property type="match status" value="1"/>
</dbReference>
<dbReference type="InterPro" id="IPR058245">
    <property type="entry name" value="NreC/VraR/RcsB-like_REC"/>
</dbReference>
<evidence type="ECO:0000313" key="6">
    <source>
        <dbReference type="EMBL" id="CCH02949.1"/>
    </source>
</evidence>
<dbReference type="InterPro" id="IPR000792">
    <property type="entry name" value="Tscrpt_reg_LuxR_C"/>
</dbReference>
<dbReference type="EMBL" id="HE796683">
    <property type="protein sequence ID" value="CCH02949.1"/>
    <property type="molecule type" value="Genomic_DNA"/>
</dbReference>
<dbReference type="CDD" id="cd06170">
    <property type="entry name" value="LuxR_C_like"/>
    <property type="match status" value="1"/>
</dbReference>
<dbReference type="SUPFAM" id="SSF52172">
    <property type="entry name" value="CheY-like"/>
    <property type="match status" value="1"/>
</dbReference>
<evidence type="ECO:0000256" key="3">
    <source>
        <dbReference type="PROSITE-ProRule" id="PRU00169"/>
    </source>
</evidence>
<dbReference type="HOGENOM" id="CLU_000445_90_1_10"/>
<evidence type="ECO:0000259" key="4">
    <source>
        <dbReference type="PROSITE" id="PS50043"/>
    </source>
</evidence>
<dbReference type="STRING" id="1166018.FAES_4950"/>